<dbReference type="InterPro" id="IPR036291">
    <property type="entry name" value="NAD(P)-bd_dom_sf"/>
</dbReference>
<dbReference type="Gene3D" id="3.40.50.720">
    <property type="entry name" value="NAD(P)-binding Rossmann-like Domain"/>
    <property type="match status" value="1"/>
</dbReference>
<sequence length="143" mass="15501">METKEDSLDIVVAGGTGFVGRALVPALVRHGHRVRVLARGRREEPPMDPSVRSESVDLAQGRGLREALKGTRVGYYLVHSMGGGPTPDFADRDRAAARNFVEAAEAEGVERILYVGGLGETTEQLSPHLQSRREVARILASRS</sequence>
<proteinExistence type="predicted"/>
<feature type="domain" description="NAD(P)-binding" evidence="1">
    <location>
        <begin position="14"/>
        <end position="130"/>
    </location>
</feature>
<dbReference type="AlphaFoldDB" id="T0ZMP4"/>
<name>T0ZMP4_9ZZZZ</name>
<reference evidence="2" key="1">
    <citation type="submission" date="2013-08" db="EMBL/GenBank/DDBJ databases">
        <authorList>
            <person name="Mendez C."/>
            <person name="Richter M."/>
            <person name="Ferrer M."/>
            <person name="Sanchez J."/>
        </authorList>
    </citation>
    <scope>NUCLEOTIDE SEQUENCE</scope>
</reference>
<organism evidence="2">
    <name type="scientific">mine drainage metagenome</name>
    <dbReference type="NCBI Taxonomy" id="410659"/>
    <lineage>
        <taxon>unclassified sequences</taxon>
        <taxon>metagenomes</taxon>
        <taxon>ecological metagenomes</taxon>
    </lineage>
</organism>
<evidence type="ECO:0000313" key="2">
    <source>
        <dbReference type="EMBL" id="EQD45948.1"/>
    </source>
</evidence>
<dbReference type="Pfam" id="PF13460">
    <property type="entry name" value="NAD_binding_10"/>
    <property type="match status" value="1"/>
</dbReference>
<accession>T0ZMP4</accession>
<evidence type="ECO:0000259" key="1">
    <source>
        <dbReference type="Pfam" id="PF13460"/>
    </source>
</evidence>
<feature type="non-terminal residue" evidence="2">
    <location>
        <position position="143"/>
    </location>
</feature>
<dbReference type="SUPFAM" id="SSF51735">
    <property type="entry name" value="NAD(P)-binding Rossmann-fold domains"/>
    <property type="match status" value="1"/>
</dbReference>
<reference evidence="2" key="2">
    <citation type="journal article" date="2014" name="ISME J.">
        <title>Microbial stratification in low pH oxic and suboxic macroscopic growths along an acid mine drainage.</title>
        <authorList>
            <person name="Mendez-Garcia C."/>
            <person name="Mesa V."/>
            <person name="Sprenger R.R."/>
            <person name="Richter M."/>
            <person name="Diez M.S."/>
            <person name="Solano J."/>
            <person name="Bargiela R."/>
            <person name="Golyshina O.V."/>
            <person name="Manteca A."/>
            <person name="Ramos J.L."/>
            <person name="Gallego J.R."/>
            <person name="Llorente I."/>
            <person name="Martins Dos Santos V.A."/>
            <person name="Jensen O.N."/>
            <person name="Pelaez A.I."/>
            <person name="Sanchez J."/>
            <person name="Ferrer M."/>
        </authorList>
    </citation>
    <scope>NUCLEOTIDE SEQUENCE</scope>
</reference>
<dbReference type="InterPro" id="IPR016040">
    <property type="entry name" value="NAD(P)-bd_dom"/>
</dbReference>
<gene>
    <name evidence="2" type="ORF">B1B_12807</name>
</gene>
<comment type="caution">
    <text evidence="2">The sequence shown here is derived from an EMBL/GenBank/DDBJ whole genome shotgun (WGS) entry which is preliminary data.</text>
</comment>
<dbReference type="InterPro" id="IPR051207">
    <property type="entry name" value="ComplexI_NDUFA9_subunit"/>
</dbReference>
<dbReference type="EMBL" id="AUZY01008417">
    <property type="protein sequence ID" value="EQD45948.1"/>
    <property type="molecule type" value="Genomic_DNA"/>
</dbReference>
<dbReference type="PANTHER" id="PTHR12126">
    <property type="entry name" value="NADH-UBIQUINONE OXIDOREDUCTASE 39 KDA SUBUNIT-RELATED"/>
    <property type="match status" value="1"/>
</dbReference>
<dbReference type="PANTHER" id="PTHR12126:SF11">
    <property type="entry name" value="NADH DEHYDROGENASE [UBIQUINONE] 1 ALPHA SUBCOMPLEX SUBUNIT 9, MITOCHONDRIAL"/>
    <property type="match status" value="1"/>
</dbReference>
<dbReference type="GO" id="GO:0044877">
    <property type="term" value="F:protein-containing complex binding"/>
    <property type="evidence" value="ECO:0007669"/>
    <property type="project" value="TreeGrafter"/>
</dbReference>
<protein>
    <submittedName>
        <fullName evidence="2">NAD-dependent epimerase/dehydratase</fullName>
    </submittedName>
</protein>